<dbReference type="PANTHER" id="PTHR47331">
    <property type="entry name" value="PHD-TYPE DOMAIN-CONTAINING PROTEIN"/>
    <property type="match status" value="1"/>
</dbReference>
<dbReference type="Pfam" id="PF18701">
    <property type="entry name" value="DUF5641"/>
    <property type="match status" value="1"/>
</dbReference>
<name>A0A2B4R5U4_STYPI</name>
<dbReference type="Gene3D" id="3.30.420.10">
    <property type="entry name" value="Ribonuclease H-like superfamily/Ribonuclease H"/>
    <property type="match status" value="1"/>
</dbReference>
<reference evidence="3" key="1">
    <citation type="journal article" date="2017" name="bioRxiv">
        <title>Comparative analysis of the genomes of Stylophora pistillata and Acropora digitifera provides evidence for extensive differences between species of corals.</title>
        <authorList>
            <person name="Voolstra C.R."/>
            <person name="Li Y."/>
            <person name="Liew Y.J."/>
            <person name="Baumgarten S."/>
            <person name="Zoccola D."/>
            <person name="Flot J.-F."/>
            <person name="Tambutte S."/>
            <person name="Allemand D."/>
            <person name="Aranda M."/>
        </authorList>
    </citation>
    <scope>NUCLEOTIDE SEQUENCE [LARGE SCALE GENOMIC DNA]</scope>
</reference>
<dbReference type="GO" id="GO:0003676">
    <property type="term" value="F:nucleic acid binding"/>
    <property type="evidence" value="ECO:0007669"/>
    <property type="project" value="InterPro"/>
</dbReference>
<dbReference type="InterPro" id="IPR040676">
    <property type="entry name" value="DUF5641"/>
</dbReference>
<dbReference type="OrthoDB" id="8046937at2759"/>
<comment type="caution">
    <text evidence="2">The sequence shown here is derived from an EMBL/GenBank/DDBJ whole genome shotgun (WGS) entry which is preliminary data.</text>
</comment>
<dbReference type="STRING" id="50429.A0A2B4R5U4"/>
<evidence type="ECO:0000313" key="3">
    <source>
        <dbReference type="Proteomes" id="UP000225706"/>
    </source>
</evidence>
<keyword evidence="3" id="KW-1185">Reference proteome</keyword>
<proteinExistence type="predicted"/>
<evidence type="ECO:0000259" key="1">
    <source>
        <dbReference type="Pfam" id="PF18701"/>
    </source>
</evidence>
<dbReference type="InterPro" id="IPR036397">
    <property type="entry name" value="RNaseH_sf"/>
</dbReference>
<dbReference type="AlphaFoldDB" id="A0A2B4R5U4"/>
<gene>
    <name evidence="2" type="ORF">AWC38_SpisGene23891</name>
</gene>
<dbReference type="PANTHER" id="PTHR47331:SF5">
    <property type="entry name" value="RIBONUCLEASE H"/>
    <property type="match status" value="1"/>
</dbReference>
<dbReference type="Proteomes" id="UP000225706">
    <property type="component" value="Unassembled WGS sequence"/>
</dbReference>
<organism evidence="2 3">
    <name type="scientific">Stylophora pistillata</name>
    <name type="common">Smooth cauliflower coral</name>
    <dbReference type="NCBI Taxonomy" id="50429"/>
    <lineage>
        <taxon>Eukaryota</taxon>
        <taxon>Metazoa</taxon>
        <taxon>Cnidaria</taxon>
        <taxon>Anthozoa</taxon>
        <taxon>Hexacorallia</taxon>
        <taxon>Scleractinia</taxon>
        <taxon>Astrocoeniina</taxon>
        <taxon>Pocilloporidae</taxon>
        <taxon>Stylophora</taxon>
    </lineage>
</organism>
<feature type="domain" description="DUF5641" evidence="1">
    <location>
        <begin position="292"/>
        <end position="398"/>
    </location>
</feature>
<protein>
    <recommendedName>
        <fullName evidence="1">DUF5641 domain-containing protein</fullName>
    </recommendedName>
</protein>
<sequence length="403" mass="46093">MKAQELQDSRWLLGPTFLWRKVNEWSNNDKADYSLNVQPDDPEVKRARRAVAICINYVKRLKNRINKTKEETCEVSVNELEAAEGLITRSFQASAFREEIDTLKRNKETQARENKESLKFHSAIYKLDPFVDNEGTLRVGGRLKNADLPSPIKHPVILPRNSQLSSLIVRHFHKHVGHQGKEITLNEVRANGYWIIGAASHMGGVWERQIRTVRSVLSSLLSSNGSQLDDGSLRTLVCEVESIVNSRPLTINQLADPDSPAPLTPNHLLTMKSKVPLAPPGTFEPANVYARKRWRRVQHLANEFWSRWQKEFLLSLQERQKWSRPRGNLTINDIVLVKDEITPRSMWQLAHVVAVYPSGDGEVRKVQVALADNCLDNRGKRSDPMRYFKRPVQKLVLLAPARE</sequence>
<evidence type="ECO:0000313" key="2">
    <source>
        <dbReference type="EMBL" id="PFX12189.1"/>
    </source>
</evidence>
<accession>A0A2B4R5U4</accession>
<dbReference type="EMBL" id="LSMT01001527">
    <property type="protein sequence ID" value="PFX12189.1"/>
    <property type="molecule type" value="Genomic_DNA"/>
</dbReference>